<comment type="caution">
    <text evidence="2">The sequence shown here is derived from an EMBL/GenBank/DDBJ whole genome shotgun (WGS) entry which is preliminary data.</text>
</comment>
<organism evidence="2 3">
    <name type="scientific">Fusarium ambrosium</name>
    <dbReference type="NCBI Taxonomy" id="131363"/>
    <lineage>
        <taxon>Eukaryota</taxon>
        <taxon>Fungi</taxon>
        <taxon>Dikarya</taxon>
        <taxon>Ascomycota</taxon>
        <taxon>Pezizomycotina</taxon>
        <taxon>Sordariomycetes</taxon>
        <taxon>Hypocreomycetidae</taxon>
        <taxon>Hypocreales</taxon>
        <taxon>Nectriaceae</taxon>
        <taxon>Fusarium</taxon>
        <taxon>Fusarium solani species complex</taxon>
    </lineage>
</organism>
<sequence length="299" mass="32352">MPTTTEYLGYTITNLGPLTTTYTAPAECSTATENIQFIQGDMPWIPGAWGYPSCVPGDYGKCIPSGDAYDKLAKEHYYTWQQEFFPYYSPGLVCPKGWTTAGEYAKSKGTPTKGMLTAQPDWNITEPAFLPLTSVWTSVLEDSETLVYCCPSGYTGDNYLNCHSIIGPITELGYTKGCIHTWDGKYYTDVTATFEHGESPYLSKVKITAEPGTAYWTKTTLTVEEENIDVATKVPAVALIYQSSDLEKAALPGGSEKETSSSSESEKNAAAAPLSVRGIIPVVAVLVGMIAGAGVFVPW</sequence>
<evidence type="ECO:0000313" key="2">
    <source>
        <dbReference type="EMBL" id="RSM07161.1"/>
    </source>
</evidence>
<reference evidence="2 3" key="1">
    <citation type="submission" date="2017-06" db="EMBL/GenBank/DDBJ databases">
        <title>Cmopartive genomic analysis of Ambrosia Fusariam Clade fungi.</title>
        <authorList>
            <person name="Stajich J.E."/>
            <person name="Carrillo J."/>
            <person name="Kijimoto T."/>
            <person name="Eskalen A."/>
            <person name="O'Donnell K."/>
            <person name="Kasson M."/>
        </authorList>
    </citation>
    <scope>NUCLEOTIDE SEQUENCE [LARGE SCALE GENOMIC DNA]</scope>
    <source>
        <strain evidence="2 3">NRRL 20438</strain>
    </source>
</reference>
<proteinExistence type="predicted"/>
<feature type="transmembrane region" description="Helical" evidence="1">
    <location>
        <begin position="278"/>
        <end position="297"/>
    </location>
</feature>
<dbReference type="AlphaFoldDB" id="A0A428TYS4"/>
<dbReference type="Proteomes" id="UP000288429">
    <property type="component" value="Unassembled WGS sequence"/>
</dbReference>
<evidence type="ECO:0000313" key="3">
    <source>
        <dbReference type="Proteomes" id="UP000288429"/>
    </source>
</evidence>
<dbReference type="EMBL" id="NIZV01000117">
    <property type="protein sequence ID" value="RSM07161.1"/>
    <property type="molecule type" value="Genomic_DNA"/>
</dbReference>
<keyword evidence="1" id="KW-0472">Membrane</keyword>
<protein>
    <submittedName>
        <fullName evidence="2">Uncharacterized protein</fullName>
    </submittedName>
</protein>
<accession>A0A428TYS4</accession>
<keyword evidence="1" id="KW-1133">Transmembrane helix</keyword>
<keyword evidence="3" id="KW-1185">Reference proteome</keyword>
<keyword evidence="1" id="KW-0812">Transmembrane</keyword>
<evidence type="ECO:0000256" key="1">
    <source>
        <dbReference type="SAM" id="Phobius"/>
    </source>
</evidence>
<gene>
    <name evidence="2" type="ORF">CDV31_008713</name>
</gene>
<name>A0A428TYS4_9HYPO</name>